<dbReference type="FunFam" id="1.10.10.60:FF:000141">
    <property type="entry name" value="TetR family transcriptional regulator"/>
    <property type="match status" value="1"/>
</dbReference>
<keyword evidence="1" id="KW-0805">Transcription regulation</keyword>
<accession>A0A171CMP9</accession>
<dbReference type="GO" id="GO:0045892">
    <property type="term" value="P:negative regulation of DNA-templated transcription"/>
    <property type="evidence" value="ECO:0007669"/>
    <property type="project" value="UniProtKB-ARBA"/>
</dbReference>
<dbReference type="Gene3D" id="1.10.357.10">
    <property type="entry name" value="Tetracycline Repressor, domain 2"/>
    <property type="match status" value="1"/>
</dbReference>
<evidence type="ECO:0000259" key="5">
    <source>
        <dbReference type="PROSITE" id="PS50977"/>
    </source>
</evidence>
<evidence type="ECO:0000313" key="7">
    <source>
        <dbReference type="Proteomes" id="UP000077701"/>
    </source>
</evidence>
<evidence type="ECO:0000256" key="2">
    <source>
        <dbReference type="ARBA" id="ARBA00023125"/>
    </source>
</evidence>
<dbReference type="AlphaFoldDB" id="A0A171CMP9"/>
<dbReference type="InterPro" id="IPR039536">
    <property type="entry name" value="TetR_C_Proteobacteria"/>
</dbReference>
<dbReference type="PANTHER" id="PTHR30055">
    <property type="entry name" value="HTH-TYPE TRANSCRIPTIONAL REGULATOR RUTR"/>
    <property type="match status" value="1"/>
</dbReference>
<dbReference type="RefSeq" id="WP_068897009.1">
    <property type="nucleotide sequence ID" value="NZ_BDCX01000005.1"/>
</dbReference>
<keyword evidence="2 4" id="KW-0238">DNA-binding</keyword>
<dbReference type="PRINTS" id="PR00455">
    <property type="entry name" value="HTHTETR"/>
</dbReference>
<feature type="domain" description="HTH tetR-type" evidence="5">
    <location>
        <begin position="14"/>
        <end position="74"/>
    </location>
</feature>
<dbReference type="Pfam" id="PF14246">
    <property type="entry name" value="TetR_C_7"/>
    <property type="match status" value="1"/>
</dbReference>
<dbReference type="GO" id="GO:0000976">
    <property type="term" value="F:transcription cis-regulatory region binding"/>
    <property type="evidence" value="ECO:0007669"/>
    <property type="project" value="TreeGrafter"/>
</dbReference>
<evidence type="ECO:0000256" key="1">
    <source>
        <dbReference type="ARBA" id="ARBA00023015"/>
    </source>
</evidence>
<reference evidence="6 7" key="1">
    <citation type="journal article" date="2016" name="Genome Announc.">
        <title>Draft Genome Sequence of Planomonospora sphaerica JCM9374, a Rare Actinomycete.</title>
        <authorList>
            <person name="Dohra H."/>
            <person name="Suzuki T."/>
            <person name="Inoue Y."/>
            <person name="Kodani S."/>
        </authorList>
    </citation>
    <scope>NUCLEOTIDE SEQUENCE [LARGE SCALE GENOMIC DNA]</scope>
    <source>
        <strain evidence="6 7">JCM 9374</strain>
    </source>
</reference>
<dbReference type="SUPFAM" id="SSF48498">
    <property type="entry name" value="Tetracyclin repressor-like, C-terminal domain"/>
    <property type="match status" value="1"/>
</dbReference>
<organism evidence="6 7">
    <name type="scientific">Planomonospora sphaerica</name>
    <dbReference type="NCBI Taxonomy" id="161355"/>
    <lineage>
        <taxon>Bacteria</taxon>
        <taxon>Bacillati</taxon>
        <taxon>Actinomycetota</taxon>
        <taxon>Actinomycetes</taxon>
        <taxon>Streptosporangiales</taxon>
        <taxon>Streptosporangiaceae</taxon>
        <taxon>Planomonospora</taxon>
    </lineage>
</organism>
<dbReference type="InterPro" id="IPR001647">
    <property type="entry name" value="HTH_TetR"/>
</dbReference>
<keyword evidence="3" id="KW-0804">Transcription</keyword>
<name>A0A171CMP9_9ACTN</name>
<dbReference type="InterPro" id="IPR050109">
    <property type="entry name" value="HTH-type_TetR-like_transc_reg"/>
</dbReference>
<dbReference type="InterPro" id="IPR036271">
    <property type="entry name" value="Tet_transcr_reg_TetR-rel_C_sf"/>
</dbReference>
<evidence type="ECO:0000313" key="6">
    <source>
        <dbReference type="EMBL" id="GAT66947.1"/>
    </source>
</evidence>
<reference evidence="7" key="2">
    <citation type="submission" date="2016-04" db="EMBL/GenBank/DDBJ databases">
        <title>Planomonospora sphaerica JCM9374 whole genome shotgun sequence.</title>
        <authorList>
            <person name="Suzuki T."/>
            <person name="Dohra H."/>
            <person name="Kodani S."/>
        </authorList>
    </citation>
    <scope>NUCLEOTIDE SEQUENCE [LARGE SCALE GENOMIC DNA]</scope>
    <source>
        <strain evidence="7">JCM 9374</strain>
    </source>
</reference>
<dbReference type="PANTHER" id="PTHR30055:SF146">
    <property type="entry name" value="HTH-TYPE TRANSCRIPTIONAL DUAL REGULATOR CECR"/>
    <property type="match status" value="1"/>
</dbReference>
<keyword evidence="7" id="KW-1185">Reference proteome</keyword>
<dbReference type="Gene3D" id="1.10.10.60">
    <property type="entry name" value="Homeodomain-like"/>
    <property type="match status" value="1"/>
</dbReference>
<dbReference type="GO" id="GO:0003700">
    <property type="term" value="F:DNA-binding transcription factor activity"/>
    <property type="evidence" value="ECO:0007669"/>
    <property type="project" value="TreeGrafter"/>
</dbReference>
<sequence length="215" mass="22857">MQGRRGRPREGENEARRAAVLDAAFAELVERGYTGTTMLAVARRAGASKETLYSWFGDKRGLFAALVRRQSEQANAAVAEALALDRPPREALTAFAVRLLRLLLGEASVAINRAAVAAPELAGVLLAEGRHTTGPLVAGYLADLAARGEIAAGDPEEAFRLLYGLVVSDAQIRVLLGEAPPADLEERARRAVDRFLALLPPAPVRDPSGRGAGTR</sequence>
<dbReference type="Pfam" id="PF00440">
    <property type="entry name" value="TetR_N"/>
    <property type="match status" value="1"/>
</dbReference>
<evidence type="ECO:0000256" key="4">
    <source>
        <dbReference type="PROSITE-ProRule" id="PRU00335"/>
    </source>
</evidence>
<proteinExistence type="predicted"/>
<dbReference type="SUPFAM" id="SSF46689">
    <property type="entry name" value="Homeodomain-like"/>
    <property type="match status" value="1"/>
</dbReference>
<evidence type="ECO:0000256" key="3">
    <source>
        <dbReference type="ARBA" id="ARBA00023163"/>
    </source>
</evidence>
<dbReference type="InterPro" id="IPR009057">
    <property type="entry name" value="Homeodomain-like_sf"/>
</dbReference>
<feature type="DNA-binding region" description="H-T-H motif" evidence="4">
    <location>
        <begin position="37"/>
        <end position="56"/>
    </location>
</feature>
<comment type="caution">
    <text evidence="6">The sequence shown here is derived from an EMBL/GenBank/DDBJ whole genome shotgun (WGS) entry which is preliminary data.</text>
</comment>
<protein>
    <submittedName>
        <fullName evidence="6">Putative TetR family transcriptional regulator</fullName>
    </submittedName>
</protein>
<dbReference type="EMBL" id="BDCX01000005">
    <property type="protein sequence ID" value="GAT66947.1"/>
    <property type="molecule type" value="Genomic_DNA"/>
</dbReference>
<dbReference type="PROSITE" id="PS50977">
    <property type="entry name" value="HTH_TETR_2"/>
    <property type="match status" value="1"/>
</dbReference>
<dbReference type="Proteomes" id="UP000077701">
    <property type="component" value="Unassembled WGS sequence"/>
</dbReference>
<gene>
    <name evidence="6" type="ORF">PS9374_02599</name>
</gene>